<comment type="caution">
    <text evidence="2">The sequence shown here is derived from an EMBL/GenBank/DDBJ whole genome shotgun (WGS) entry which is preliminary data.</text>
</comment>
<evidence type="ECO:0000313" key="3">
    <source>
        <dbReference type="Proteomes" id="UP001157418"/>
    </source>
</evidence>
<dbReference type="Proteomes" id="UP001157418">
    <property type="component" value="Unassembled WGS sequence"/>
</dbReference>
<sequence length="576" mass="65506">MSYTTYPSVTTCHNSPFWFEPPTQHLITPYVPPTRTVHISSMGGISKPKQHYNLHTSTSISHIPRNPIEALKNSDLNKTRTDEFQTLIDNKTWMLLVVSGDEDRWLMEQINRFKVQIGGVLWFPGAMFSGDIWCFLVAAADLQRKRTEMREKDMRGVGDHFSNLFPPFALYHLQVQPPHIGGVPSLSPAPISQLLYYKYKHNILSQRVHVTVACNNFEKMESVESAANLRSQFHEVLRSRRSPIVRTLHALQTLSAKPVVEPLYQGIPVDFEVMRSYPKARINVKEQLNEENFYLPTEEGEQGRLPVLILSMKECTQSKRPAVVFVHPSNANKEWLRPSLEDYASRGYIAVAIDSRYHGERAKTPTAYQDALVSAWKRGDTMPFIYDTVWDLLKLADYLTTRDDIDHSKIGITGNSLGGMHAWFAAFVDTRYSVVVPIIAVQGFRWAIDNDQWHARVDSIKPVFEEARIDLGKEAIDKEVVEKVWNRIAPGLASEFDSLYTVPIIAPRPLLIINGEDDPRCPVEGIDVTISKTQKAFEDAQCFNHFKVIIEAGIGHDVTSSMLKEASDWLDNFLKP</sequence>
<dbReference type="PANTHER" id="PTHR47381">
    <property type="entry name" value="ALPHA/BETA-HYDROLASES SUPERFAMILY PROTEIN"/>
    <property type="match status" value="1"/>
</dbReference>
<proteinExistence type="predicted"/>
<dbReference type="SUPFAM" id="SSF53474">
    <property type="entry name" value="alpha/beta-Hydrolases"/>
    <property type="match status" value="1"/>
</dbReference>
<dbReference type="EMBL" id="CAKMRJ010000261">
    <property type="protein sequence ID" value="CAH1419315.1"/>
    <property type="molecule type" value="Genomic_DNA"/>
</dbReference>
<organism evidence="2 3">
    <name type="scientific">Lactuca virosa</name>
    <dbReference type="NCBI Taxonomy" id="75947"/>
    <lineage>
        <taxon>Eukaryota</taxon>
        <taxon>Viridiplantae</taxon>
        <taxon>Streptophyta</taxon>
        <taxon>Embryophyta</taxon>
        <taxon>Tracheophyta</taxon>
        <taxon>Spermatophyta</taxon>
        <taxon>Magnoliopsida</taxon>
        <taxon>eudicotyledons</taxon>
        <taxon>Gunneridae</taxon>
        <taxon>Pentapetalae</taxon>
        <taxon>asterids</taxon>
        <taxon>campanulids</taxon>
        <taxon>Asterales</taxon>
        <taxon>Asteraceae</taxon>
        <taxon>Cichorioideae</taxon>
        <taxon>Cichorieae</taxon>
        <taxon>Lactucinae</taxon>
        <taxon>Lactuca</taxon>
    </lineage>
</organism>
<name>A0AAU9LZK0_9ASTR</name>
<dbReference type="GO" id="GO:0016787">
    <property type="term" value="F:hydrolase activity"/>
    <property type="evidence" value="ECO:0007669"/>
    <property type="project" value="UniProtKB-ARBA"/>
</dbReference>
<dbReference type="Pfam" id="PF12697">
    <property type="entry name" value="Abhydrolase_6"/>
    <property type="match status" value="1"/>
</dbReference>
<gene>
    <name evidence="2" type="ORF">LVIROSA_LOCUS6852</name>
</gene>
<feature type="domain" description="AB hydrolase-1" evidence="1">
    <location>
        <begin position="323"/>
        <end position="558"/>
    </location>
</feature>
<protein>
    <recommendedName>
        <fullName evidence="1">AB hydrolase-1 domain-containing protein</fullName>
    </recommendedName>
</protein>
<dbReference type="Gene3D" id="3.40.50.1820">
    <property type="entry name" value="alpha/beta hydrolase"/>
    <property type="match status" value="1"/>
</dbReference>
<dbReference type="PANTHER" id="PTHR47381:SF3">
    <property type="entry name" value="ALPHA_BETA-HYDROLASES SUPERFAMILY PROTEIN"/>
    <property type="match status" value="1"/>
</dbReference>
<dbReference type="InterPro" id="IPR000073">
    <property type="entry name" value="AB_hydrolase_1"/>
</dbReference>
<evidence type="ECO:0000313" key="2">
    <source>
        <dbReference type="EMBL" id="CAH1419315.1"/>
    </source>
</evidence>
<reference evidence="2 3" key="1">
    <citation type="submission" date="2022-01" db="EMBL/GenBank/DDBJ databases">
        <authorList>
            <person name="Xiong W."/>
            <person name="Schranz E."/>
        </authorList>
    </citation>
    <scope>NUCLEOTIDE SEQUENCE [LARGE SCALE GENOMIC DNA]</scope>
</reference>
<accession>A0AAU9LZK0</accession>
<dbReference type="InterPro" id="IPR029058">
    <property type="entry name" value="AB_hydrolase_fold"/>
</dbReference>
<dbReference type="AlphaFoldDB" id="A0AAU9LZK0"/>
<keyword evidence="3" id="KW-1185">Reference proteome</keyword>
<evidence type="ECO:0000259" key="1">
    <source>
        <dbReference type="Pfam" id="PF12697"/>
    </source>
</evidence>